<protein>
    <submittedName>
        <fullName evidence="1">Uncharacterized protein</fullName>
    </submittedName>
</protein>
<dbReference type="RefSeq" id="WP_144278436.1">
    <property type="nucleotide sequence ID" value="NZ_CP041730.1"/>
</dbReference>
<dbReference type="KEGG" id="cari:FNU76_12105"/>
<evidence type="ECO:0000313" key="1">
    <source>
        <dbReference type="EMBL" id="QDQ27043.1"/>
    </source>
</evidence>
<proteinExistence type="predicted"/>
<sequence length="171" mass="18817">MQFKNLFPILLTVAATIGISQANDGYIHSHSGTPRQLTNADVNFGSPASVKFADRGYEFKLGADGKASRSWFSVESSERVRFDLENQSDHVVAFVVGDEPAIAEYAQLFRKDPASVSNDFHGVILSPGEKKNFAWKFDTSGSPKVLATYVTLDGEYKKNKAPVSVTRSRDH</sequence>
<gene>
    <name evidence="1" type="ORF">FNU76_12105</name>
</gene>
<name>A0A516SFW3_9NEIS</name>
<organism evidence="1 2">
    <name type="scientific">Chitinimonas arctica</name>
    <dbReference type="NCBI Taxonomy" id="2594795"/>
    <lineage>
        <taxon>Bacteria</taxon>
        <taxon>Pseudomonadati</taxon>
        <taxon>Pseudomonadota</taxon>
        <taxon>Betaproteobacteria</taxon>
        <taxon>Neisseriales</taxon>
        <taxon>Chitinibacteraceae</taxon>
        <taxon>Chitinimonas</taxon>
    </lineage>
</organism>
<dbReference type="Proteomes" id="UP000317550">
    <property type="component" value="Chromosome"/>
</dbReference>
<dbReference type="OrthoDB" id="9816061at2"/>
<reference evidence="2" key="1">
    <citation type="submission" date="2019-07" db="EMBL/GenBank/DDBJ databases">
        <title>Chitinimonas sp. nov., isolated from Ny-Alesund, arctica soil.</title>
        <authorList>
            <person name="Xu Q."/>
            <person name="Peng F."/>
        </authorList>
    </citation>
    <scope>NUCLEOTIDE SEQUENCE [LARGE SCALE GENOMIC DNA]</scope>
    <source>
        <strain evidence="2">R3-44</strain>
    </source>
</reference>
<keyword evidence="2" id="KW-1185">Reference proteome</keyword>
<evidence type="ECO:0000313" key="2">
    <source>
        <dbReference type="Proteomes" id="UP000317550"/>
    </source>
</evidence>
<accession>A0A516SFW3</accession>
<dbReference type="AlphaFoldDB" id="A0A516SFW3"/>
<dbReference type="EMBL" id="CP041730">
    <property type="protein sequence ID" value="QDQ27043.1"/>
    <property type="molecule type" value="Genomic_DNA"/>
</dbReference>